<accession>A0A1B7N2H9</accession>
<dbReference type="OrthoDB" id="2678004at2759"/>
<gene>
    <name evidence="2" type="ORF">K503DRAFT_113625</name>
</gene>
<name>A0A1B7N2H9_9AGAM</name>
<proteinExistence type="predicted"/>
<dbReference type="Proteomes" id="UP000092154">
    <property type="component" value="Unassembled WGS sequence"/>
</dbReference>
<evidence type="ECO:0000256" key="1">
    <source>
        <dbReference type="SAM" id="MobiDB-lite"/>
    </source>
</evidence>
<keyword evidence="3" id="KW-1185">Reference proteome</keyword>
<dbReference type="InParanoid" id="A0A1B7N2H9"/>
<reference evidence="2 3" key="1">
    <citation type="submission" date="2016-06" db="EMBL/GenBank/DDBJ databases">
        <title>Comparative genomics of the ectomycorrhizal sister species Rhizopogon vinicolor and Rhizopogon vesiculosus (Basidiomycota: Boletales) reveals a divergence of the mating type B locus.</title>
        <authorList>
            <consortium name="DOE Joint Genome Institute"/>
            <person name="Mujic A.B."/>
            <person name="Kuo A."/>
            <person name="Tritt A."/>
            <person name="Lipzen A."/>
            <person name="Chen C."/>
            <person name="Johnson J."/>
            <person name="Sharma A."/>
            <person name="Barry K."/>
            <person name="Grigoriev I.V."/>
            <person name="Spatafora J.W."/>
        </authorList>
    </citation>
    <scope>NUCLEOTIDE SEQUENCE [LARGE SCALE GENOMIC DNA]</scope>
    <source>
        <strain evidence="2 3">AM-OR11-026</strain>
    </source>
</reference>
<dbReference type="EMBL" id="KV448264">
    <property type="protein sequence ID" value="OAX39068.1"/>
    <property type="molecule type" value="Genomic_DNA"/>
</dbReference>
<sequence>MFRIHIRGPPTSDSAEIKPLRMPFLVGATQFNLFRNGGSDHDDPFTWTRLPSSYAGTYDEELADIGAPQHSMFDKILTRADRMQYAAVRMHDPSACTHSRINPCPSDTPTVRLVKPVRIAPPLAETPTIRIVNTASSTTPLVHGGRSSAVYVPWRLLEGEVQRPARAWLDSPGGAIEAPWSASFGDNTRKYEVAGNQVIGYASASVGAAAETPRTPASKHSPSPFSTPRRKNIPPFSSPSCAQPYSSPSTPTINTLWSPPQSPGSPSPLVRSAVPSIGLPSTHDRGATHRQAQACCR</sequence>
<dbReference type="AlphaFoldDB" id="A0A1B7N2H9"/>
<organism evidence="2 3">
    <name type="scientific">Rhizopogon vinicolor AM-OR11-026</name>
    <dbReference type="NCBI Taxonomy" id="1314800"/>
    <lineage>
        <taxon>Eukaryota</taxon>
        <taxon>Fungi</taxon>
        <taxon>Dikarya</taxon>
        <taxon>Basidiomycota</taxon>
        <taxon>Agaricomycotina</taxon>
        <taxon>Agaricomycetes</taxon>
        <taxon>Agaricomycetidae</taxon>
        <taxon>Boletales</taxon>
        <taxon>Suillineae</taxon>
        <taxon>Rhizopogonaceae</taxon>
        <taxon>Rhizopogon</taxon>
    </lineage>
</organism>
<feature type="compositionally biased region" description="Polar residues" evidence="1">
    <location>
        <begin position="238"/>
        <end position="257"/>
    </location>
</feature>
<evidence type="ECO:0000313" key="2">
    <source>
        <dbReference type="EMBL" id="OAX39068.1"/>
    </source>
</evidence>
<feature type="region of interest" description="Disordered" evidence="1">
    <location>
        <begin position="211"/>
        <end position="297"/>
    </location>
</feature>
<protein>
    <submittedName>
        <fullName evidence="2">Uncharacterized protein</fullName>
    </submittedName>
</protein>
<evidence type="ECO:0000313" key="3">
    <source>
        <dbReference type="Proteomes" id="UP000092154"/>
    </source>
</evidence>